<comment type="catalytic activity">
    <reaction evidence="1">
        <text>ATP + protein L-histidine = ADP + protein N-phospho-L-histidine.</text>
        <dbReference type="EC" id="2.7.13.3"/>
    </reaction>
</comment>
<keyword evidence="4" id="KW-0808">Transferase</keyword>
<evidence type="ECO:0000256" key="3">
    <source>
        <dbReference type="ARBA" id="ARBA00022553"/>
    </source>
</evidence>
<dbReference type="Pfam" id="PF00512">
    <property type="entry name" value="HisKA"/>
    <property type="match status" value="1"/>
</dbReference>
<dbReference type="InterPro" id="IPR003594">
    <property type="entry name" value="HATPase_dom"/>
</dbReference>
<evidence type="ECO:0000256" key="6">
    <source>
        <dbReference type="SAM" id="MobiDB-lite"/>
    </source>
</evidence>
<protein>
    <recommendedName>
        <fullName evidence="2">histidine kinase</fullName>
        <ecNumber evidence="2">2.7.13.3</ecNumber>
    </recommendedName>
</protein>
<proteinExistence type="predicted"/>
<dbReference type="InterPro" id="IPR005467">
    <property type="entry name" value="His_kinase_dom"/>
</dbReference>
<dbReference type="InterPro" id="IPR036890">
    <property type="entry name" value="HATPase_C_sf"/>
</dbReference>
<dbReference type="PANTHER" id="PTHR43047">
    <property type="entry name" value="TWO-COMPONENT HISTIDINE PROTEIN KINASE"/>
    <property type="match status" value="1"/>
</dbReference>
<gene>
    <name evidence="8" type="ORF">LNKW23_18900</name>
</gene>
<dbReference type="EMBL" id="BSYI01000012">
    <property type="protein sequence ID" value="GMG82677.1"/>
    <property type="molecule type" value="Genomic_DNA"/>
</dbReference>
<dbReference type="RefSeq" id="WP_285671465.1">
    <property type="nucleotide sequence ID" value="NZ_BSYI01000012.1"/>
</dbReference>
<dbReference type="PRINTS" id="PR00344">
    <property type="entry name" value="BCTRLSENSOR"/>
</dbReference>
<dbReference type="PANTHER" id="PTHR43047:SF72">
    <property type="entry name" value="OSMOSENSING HISTIDINE PROTEIN KINASE SLN1"/>
    <property type="match status" value="1"/>
</dbReference>
<dbReference type="SUPFAM" id="SSF47384">
    <property type="entry name" value="Homodimeric domain of signal transducing histidine kinase"/>
    <property type="match status" value="1"/>
</dbReference>
<dbReference type="SUPFAM" id="SSF55874">
    <property type="entry name" value="ATPase domain of HSP90 chaperone/DNA topoisomerase II/histidine kinase"/>
    <property type="match status" value="1"/>
</dbReference>
<organism evidence="8 9">
    <name type="scientific">Paralimibaculum aggregatum</name>
    <dbReference type="NCBI Taxonomy" id="3036245"/>
    <lineage>
        <taxon>Bacteria</taxon>
        <taxon>Pseudomonadati</taxon>
        <taxon>Pseudomonadota</taxon>
        <taxon>Alphaproteobacteria</taxon>
        <taxon>Rhodobacterales</taxon>
        <taxon>Paracoccaceae</taxon>
        <taxon>Paralimibaculum</taxon>
    </lineage>
</organism>
<evidence type="ECO:0000259" key="7">
    <source>
        <dbReference type="PROSITE" id="PS50109"/>
    </source>
</evidence>
<dbReference type="PROSITE" id="PS50109">
    <property type="entry name" value="HIS_KIN"/>
    <property type="match status" value="1"/>
</dbReference>
<dbReference type="Gene3D" id="3.30.565.10">
    <property type="entry name" value="Histidine kinase-like ATPase, C-terminal domain"/>
    <property type="match status" value="1"/>
</dbReference>
<dbReference type="Proteomes" id="UP001239909">
    <property type="component" value="Unassembled WGS sequence"/>
</dbReference>
<evidence type="ECO:0000256" key="2">
    <source>
        <dbReference type="ARBA" id="ARBA00012438"/>
    </source>
</evidence>
<dbReference type="Pfam" id="PF13188">
    <property type="entry name" value="PAS_8"/>
    <property type="match status" value="1"/>
</dbReference>
<feature type="domain" description="Histidine kinase" evidence="7">
    <location>
        <begin position="277"/>
        <end position="495"/>
    </location>
</feature>
<keyword evidence="3" id="KW-0597">Phosphoprotein</keyword>
<evidence type="ECO:0000313" key="9">
    <source>
        <dbReference type="Proteomes" id="UP001239909"/>
    </source>
</evidence>
<dbReference type="Gene3D" id="1.10.287.130">
    <property type="match status" value="1"/>
</dbReference>
<dbReference type="InterPro" id="IPR004358">
    <property type="entry name" value="Sig_transdc_His_kin-like_C"/>
</dbReference>
<evidence type="ECO:0000313" key="8">
    <source>
        <dbReference type="EMBL" id="GMG82677.1"/>
    </source>
</evidence>
<dbReference type="EC" id="2.7.13.3" evidence="2"/>
<dbReference type="InterPro" id="IPR003661">
    <property type="entry name" value="HisK_dim/P_dom"/>
</dbReference>
<dbReference type="CDD" id="cd00082">
    <property type="entry name" value="HisKA"/>
    <property type="match status" value="1"/>
</dbReference>
<accession>A0ABQ6LI61</accession>
<keyword evidence="5" id="KW-0418">Kinase</keyword>
<evidence type="ECO:0000256" key="1">
    <source>
        <dbReference type="ARBA" id="ARBA00000085"/>
    </source>
</evidence>
<dbReference type="SMART" id="SM00387">
    <property type="entry name" value="HATPase_c"/>
    <property type="match status" value="1"/>
</dbReference>
<keyword evidence="9" id="KW-1185">Reference proteome</keyword>
<dbReference type="SMART" id="SM00388">
    <property type="entry name" value="HisKA"/>
    <property type="match status" value="1"/>
</dbReference>
<comment type="caution">
    <text evidence="8">The sequence shown here is derived from an EMBL/GenBank/DDBJ whole genome shotgun (WGS) entry which is preliminary data.</text>
</comment>
<feature type="region of interest" description="Disordered" evidence="6">
    <location>
        <begin position="498"/>
        <end position="531"/>
    </location>
</feature>
<dbReference type="Gene3D" id="3.30.450.20">
    <property type="entry name" value="PAS domain"/>
    <property type="match status" value="1"/>
</dbReference>
<sequence length="531" mass="58225">MKTPSDPHDTPRETLPAAIRSVPVVTPADVVLRLRTAIWVFDFDTMRIVWANPAALKLWDAGSVEALVRRDMRSEMSNSVKTRLEQHQEDFTRYPDREISELWTLYPEDRPVRVQAILRRHELEPGRFGMLVEARPEEVSAPETIRSADALLHAQTIIALFDQSGRALYGNPAFRTTFGPGEQVFGREFASPADLLECFDGLKRHGEHRMTTLVHTRHGKRWLDIHAIRCKDAVTGDGAFHVNMLDVTEAREHAQELAEARDMAERAVRARSQFLAVMSHELRTPLNGILGMVNLLQNSRIAGEQKGMLDVIGQSGELMLDLVGNILHLVEIESGGLSVRAEEFDPVLLMDAVVEAAKEANNCRELTVLSSSHFDGPTLFRHDPDLIKQVLRVLIDNAVKFTERGFVSVRVGASASGTGLLFEVADTGPGIPAEDIERIFNCFFQGDSSSTRRVGGTGIGLAIAQAIVAQWDGVIEVRSELGRGSIFSFEVPAMRVSMIGPGEGDPGSGGGPGYDPGPGSGRGPHLKVVSP</sequence>
<feature type="compositionally biased region" description="Gly residues" evidence="6">
    <location>
        <begin position="501"/>
        <end position="522"/>
    </location>
</feature>
<dbReference type="InterPro" id="IPR036097">
    <property type="entry name" value="HisK_dim/P_sf"/>
</dbReference>
<dbReference type="InterPro" id="IPR000014">
    <property type="entry name" value="PAS"/>
</dbReference>
<reference evidence="8 9" key="1">
    <citation type="submission" date="2023-04" db="EMBL/GenBank/DDBJ databases">
        <title>Marinoamorphus aggregata gen. nov., sp. Nov., isolate from tissue of brittle star Ophioplocus japonicus.</title>
        <authorList>
            <person name="Kawano K."/>
            <person name="Sawayama S."/>
            <person name="Nakagawa S."/>
        </authorList>
    </citation>
    <scope>NUCLEOTIDE SEQUENCE [LARGE SCALE GENOMIC DNA]</scope>
    <source>
        <strain evidence="8 9">NKW23</strain>
    </source>
</reference>
<name>A0ABQ6LI61_9RHOB</name>
<evidence type="ECO:0000256" key="5">
    <source>
        <dbReference type="ARBA" id="ARBA00022777"/>
    </source>
</evidence>
<dbReference type="Pfam" id="PF02518">
    <property type="entry name" value="HATPase_c"/>
    <property type="match status" value="1"/>
</dbReference>
<evidence type="ECO:0000256" key="4">
    <source>
        <dbReference type="ARBA" id="ARBA00022679"/>
    </source>
</evidence>
<dbReference type="CDD" id="cd16922">
    <property type="entry name" value="HATPase_EvgS-ArcB-TorS-like"/>
    <property type="match status" value="1"/>
</dbReference>